<dbReference type="InterPro" id="IPR022017">
    <property type="entry name" value="BFA1-like_DUF3598"/>
</dbReference>
<evidence type="ECO:0000313" key="3">
    <source>
        <dbReference type="Proteomes" id="UP000236723"/>
    </source>
</evidence>
<dbReference type="InterPro" id="IPR012674">
    <property type="entry name" value="Calycin"/>
</dbReference>
<keyword evidence="3" id="KW-1185">Reference proteome</keyword>
<organism evidence="2 3">
    <name type="scientific">Thermomonospora echinospora</name>
    <dbReference type="NCBI Taxonomy" id="1992"/>
    <lineage>
        <taxon>Bacteria</taxon>
        <taxon>Bacillati</taxon>
        <taxon>Actinomycetota</taxon>
        <taxon>Actinomycetes</taxon>
        <taxon>Streptosporangiales</taxon>
        <taxon>Thermomonosporaceae</taxon>
        <taxon>Thermomonospora</taxon>
    </lineage>
</organism>
<gene>
    <name evidence="2" type="ORF">SAMN04489712_101834</name>
</gene>
<dbReference type="SUPFAM" id="SSF50814">
    <property type="entry name" value="Lipocalins"/>
    <property type="match status" value="1"/>
</dbReference>
<dbReference type="Pfam" id="PF12204">
    <property type="entry name" value="DUF3598_N"/>
    <property type="match status" value="1"/>
</dbReference>
<dbReference type="Gene3D" id="2.40.128.20">
    <property type="match status" value="1"/>
</dbReference>
<name>A0A1H5U1G5_9ACTN</name>
<reference evidence="3" key="1">
    <citation type="submission" date="2016-10" db="EMBL/GenBank/DDBJ databases">
        <authorList>
            <person name="Varghese N."/>
            <person name="Submissions S."/>
        </authorList>
    </citation>
    <scope>NUCLEOTIDE SEQUENCE [LARGE SCALE GENOMIC DNA]</scope>
    <source>
        <strain evidence="3">DSM 43163</strain>
    </source>
</reference>
<dbReference type="EMBL" id="FNVO01000001">
    <property type="protein sequence ID" value="SEF68944.1"/>
    <property type="molecule type" value="Genomic_DNA"/>
</dbReference>
<evidence type="ECO:0000313" key="2">
    <source>
        <dbReference type="EMBL" id="SEF68944.1"/>
    </source>
</evidence>
<dbReference type="RefSeq" id="WP_103936206.1">
    <property type="nucleotide sequence ID" value="NZ_FNVO01000001.1"/>
</dbReference>
<accession>A0A1H5U1G5</accession>
<proteinExistence type="predicted"/>
<dbReference type="Proteomes" id="UP000236723">
    <property type="component" value="Unassembled WGS sequence"/>
</dbReference>
<dbReference type="AlphaFoldDB" id="A0A1H5U1G5"/>
<dbReference type="OrthoDB" id="3527255at2"/>
<feature type="domain" description="DUF3598" evidence="1">
    <location>
        <begin position="7"/>
        <end position="140"/>
    </location>
</feature>
<evidence type="ECO:0000259" key="1">
    <source>
        <dbReference type="Pfam" id="PF12204"/>
    </source>
</evidence>
<sequence>MTSLRERLGSVTGVWEGVYTHLTPAGAVLETYGSRQETRLEGDHWYERIIYRRPETEPQMLDFRARFDSDDDLVFGSADFQGRARLVDGRFLLFTYRWTAEPGVEVVELITFARDDYKSRLWKTFRDGRLEQVTVVEEHRVPGGVPEVWH</sequence>
<protein>
    <recommendedName>
        <fullName evidence="1">DUF3598 domain-containing protein</fullName>
    </recommendedName>
</protein>